<evidence type="ECO:0000313" key="2">
    <source>
        <dbReference type="EMBL" id="TMQ48218.1"/>
    </source>
</evidence>
<evidence type="ECO:0000313" key="3">
    <source>
        <dbReference type="Proteomes" id="UP000316292"/>
    </source>
</evidence>
<evidence type="ECO:0000256" key="1">
    <source>
        <dbReference type="SAM" id="SignalP"/>
    </source>
</evidence>
<dbReference type="EMBL" id="VBOR01000085">
    <property type="protein sequence ID" value="TMQ48218.1"/>
    <property type="molecule type" value="Genomic_DNA"/>
</dbReference>
<accession>A0A538SA17</accession>
<feature type="signal peptide" evidence="1">
    <location>
        <begin position="1"/>
        <end position="25"/>
    </location>
</feature>
<reference evidence="2 3" key="1">
    <citation type="journal article" date="2019" name="Nat. Microbiol.">
        <title>Mediterranean grassland soil C-N compound turnover is dependent on rainfall and depth, and is mediated by genomically divergent microorganisms.</title>
        <authorList>
            <person name="Diamond S."/>
            <person name="Andeer P.F."/>
            <person name="Li Z."/>
            <person name="Crits-Christoph A."/>
            <person name="Burstein D."/>
            <person name="Anantharaman K."/>
            <person name="Lane K.R."/>
            <person name="Thomas B.C."/>
            <person name="Pan C."/>
            <person name="Northen T.R."/>
            <person name="Banfield J.F."/>
        </authorList>
    </citation>
    <scope>NUCLEOTIDE SEQUENCE [LARGE SCALE GENOMIC DNA]</scope>
    <source>
        <strain evidence="2">WS_1</strain>
    </source>
</reference>
<dbReference type="Proteomes" id="UP000316292">
    <property type="component" value="Unassembled WGS sequence"/>
</dbReference>
<feature type="chain" id="PRO_5021758881" evidence="1">
    <location>
        <begin position="26"/>
        <end position="195"/>
    </location>
</feature>
<organism evidence="2 3">
    <name type="scientific">Eiseniibacteriota bacterium</name>
    <dbReference type="NCBI Taxonomy" id="2212470"/>
    <lineage>
        <taxon>Bacteria</taxon>
        <taxon>Candidatus Eiseniibacteriota</taxon>
    </lineage>
</organism>
<dbReference type="AlphaFoldDB" id="A0A538SA17"/>
<sequence>MDRFRHFILVALAALALVLAQAASATTVQKLTLQELTKKANSIVVGRVQDAVSSWDAAKKEIYTFYTVSVSQPVKGSKAGETITIRQLGGTVGNIASIVPGMPSFRKGEEVVLFLTQKDAAGYPWVLGLQQGKYSVVDQAGVKMVRNDLAGTEFLTPNGAHVEPKVAPDQPLGAFLDGIKTTLDIDGKIQATPTE</sequence>
<name>A0A538SA17_UNCEI</name>
<protein>
    <submittedName>
        <fullName evidence="2">Uncharacterized protein</fullName>
    </submittedName>
</protein>
<comment type="caution">
    <text evidence="2">The sequence shown here is derived from an EMBL/GenBank/DDBJ whole genome shotgun (WGS) entry which is preliminary data.</text>
</comment>
<keyword evidence="1" id="KW-0732">Signal</keyword>
<proteinExistence type="predicted"/>
<gene>
    <name evidence="2" type="ORF">E6K71_07765</name>
</gene>